<feature type="chain" id="PRO_5047165042" description="Lipocalin-like domain-containing protein" evidence="1">
    <location>
        <begin position="21"/>
        <end position="242"/>
    </location>
</feature>
<dbReference type="Proteomes" id="UP001501410">
    <property type="component" value="Unassembled WGS sequence"/>
</dbReference>
<reference evidence="3" key="1">
    <citation type="journal article" date="2019" name="Int. J. Syst. Evol. Microbiol.">
        <title>The Global Catalogue of Microorganisms (GCM) 10K type strain sequencing project: providing services to taxonomists for standard genome sequencing and annotation.</title>
        <authorList>
            <consortium name="The Broad Institute Genomics Platform"/>
            <consortium name="The Broad Institute Genome Sequencing Center for Infectious Disease"/>
            <person name="Wu L."/>
            <person name="Ma J."/>
        </authorList>
    </citation>
    <scope>NUCLEOTIDE SEQUENCE [LARGE SCALE GENOMIC DNA]</scope>
    <source>
        <strain evidence="3">JCM 31921</strain>
    </source>
</reference>
<accession>A0ABP8N133</accession>
<gene>
    <name evidence="2" type="ORF">GCM10023092_27320</name>
</gene>
<name>A0ABP8N133_9BACT</name>
<keyword evidence="3" id="KW-1185">Reference proteome</keyword>
<evidence type="ECO:0008006" key="4">
    <source>
        <dbReference type="Google" id="ProtNLM"/>
    </source>
</evidence>
<keyword evidence="1" id="KW-0732">Signal</keyword>
<dbReference type="RefSeq" id="WP_344828331.1">
    <property type="nucleotide sequence ID" value="NZ_BAABEZ010000024.1"/>
</dbReference>
<organism evidence="2 3">
    <name type="scientific">Rurimicrobium arvi</name>
    <dbReference type="NCBI Taxonomy" id="2049916"/>
    <lineage>
        <taxon>Bacteria</taxon>
        <taxon>Pseudomonadati</taxon>
        <taxon>Bacteroidota</taxon>
        <taxon>Chitinophagia</taxon>
        <taxon>Chitinophagales</taxon>
        <taxon>Chitinophagaceae</taxon>
        <taxon>Rurimicrobium</taxon>
    </lineage>
</organism>
<protein>
    <recommendedName>
        <fullName evidence="4">Lipocalin-like domain-containing protein</fullName>
    </recommendedName>
</protein>
<dbReference type="EMBL" id="BAABEZ010000024">
    <property type="protein sequence ID" value="GAA4458672.1"/>
    <property type="molecule type" value="Genomic_DNA"/>
</dbReference>
<evidence type="ECO:0000313" key="3">
    <source>
        <dbReference type="Proteomes" id="UP001501410"/>
    </source>
</evidence>
<sequence length="242" mass="27668">MKRSFFFFCYLLFAGTLVQAKLIDPKSLKGPWRETVRIQAGQPVKFRDTLYFEFLSGTMCVWGKTTPSAPRLKAKLTGTTLEIGPNEFDILELEGDRMHLAGQDGVELIMQRYNKRPASLRNGNNVTFRPAISPKNGTVPDRIEPLVGIWKCYKRTSNKPLDTAGKYRIIRLVSIEETPETITGKIYGFNDPEAKPSWIVQQYEKGMLYTAGKDERNFRVINCQPNELVIENEGVVYYMNKL</sequence>
<evidence type="ECO:0000313" key="2">
    <source>
        <dbReference type="EMBL" id="GAA4458672.1"/>
    </source>
</evidence>
<comment type="caution">
    <text evidence="2">The sequence shown here is derived from an EMBL/GenBank/DDBJ whole genome shotgun (WGS) entry which is preliminary data.</text>
</comment>
<proteinExistence type="predicted"/>
<evidence type="ECO:0000256" key="1">
    <source>
        <dbReference type="SAM" id="SignalP"/>
    </source>
</evidence>
<feature type="signal peptide" evidence="1">
    <location>
        <begin position="1"/>
        <end position="20"/>
    </location>
</feature>